<dbReference type="InterPro" id="IPR011055">
    <property type="entry name" value="Dup_hybrid_motif"/>
</dbReference>
<dbReference type="InterPro" id="IPR045834">
    <property type="entry name" value="Csd3_N2"/>
</dbReference>
<dbReference type="RefSeq" id="WP_186410859.1">
    <property type="nucleotide sequence ID" value="NZ_FLQY01000133.1"/>
</dbReference>
<dbReference type="Pfam" id="PF19425">
    <property type="entry name" value="Csd3_N2"/>
    <property type="match status" value="1"/>
</dbReference>
<dbReference type="PANTHER" id="PTHR21666:SF288">
    <property type="entry name" value="CELL DIVISION PROTEIN YTFB"/>
    <property type="match status" value="1"/>
</dbReference>
<evidence type="ECO:0000259" key="9">
    <source>
        <dbReference type="Pfam" id="PF19425"/>
    </source>
</evidence>
<dbReference type="AlphaFoldDB" id="A0A1A8XRS3"/>
<proteinExistence type="predicted"/>
<dbReference type="Proteomes" id="UP000199600">
    <property type="component" value="Unassembled WGS sequence"/>
</dbReference>
<keyword evidence="4" id="KW-0479">Metal-binding</keyword>
<keyword evidence="11" id="KW-1185">Reference proteome</keyword>
<dbReference type="GO" id="GO:0006508">
    <property type="term" value="P:proteolysis"/>
    <property type="evidence" value="ECO:0007669"/>
    <property type="project" value="UniProtKB-KW"/>
</dbReference>
<keyword evidence="3" id="KW-0645">Protease</keyword>
<keyword evidence="6" id="KW-0862">Zinc</keyword>
<reference evidence="10 11" key="1">
    <citation type="submission" date="2016-06" db="EMBL/GenBank/DDBJ databases">
        <authorList>
            <person name="Kjaerup R.B."/>
            <person name="Dalgaard T.S."/>
            <person name="Juul-Madsen H.R."/>
        </authorList>
    </citation>
    <scope>NUCLEOTIDE SEQUENCE [LARGE SCALE GENOMIC DNA]</scope>
    <source>
        <strain evidence="10">2</strain>
    </source>
</reference>
<evidence type="ECO:0000256" key="3">
    <source>
        <dbReference type="ARBA" id="ARBA00022670"/>
    </source>
</evidence>
<dbReference type="GO" id="GO:0030313">
    <property type="term" value="C:cell envelope"/>
    <property type="evidence" value="ECO:0007669"/>
    <property type="project" value="UniProtKB-SubCell"/>
</dbReference>
<protein>
    <submittedName>
        <fullName evidence="10">Metalloendopeptidase-like membrane protein</fullName>
    </submittedName>
</protein>
<evidence type="ECO:0000313" key="11">
    <source>
        <dbReference type="Proteomes" id="UP000199600"/>
    </source>
</evidence>
<dbReference type="SUPFAM" id="SSF51261">
    <property type="entry name" value="Duplicated hybrid motif"/>
    <property type="match status" value="1"/>
</dbReference>
<evidence type="ECO:0000256" key="1">
    <source>
        <dbReference type="ARBA" id="ARBA00001947"/>
    </source>
</evidence>
<dbReference type="Gene3D" id="2.70.70.10">
    <property type="entry name" value="Glucose Permease (Domain IIA)"/>
    <property type="match status" value="1"/>
</dbReference>
<feature type="domain" description="M23ase beta-sheet core" evidence="8">
    <location>
        <begin position="304"/>
        <end position="400"/>
    </location>
</feature>
<evidence type="ECO:0000256" key="2">
    <source>
        <dbReference type="ARBA" id="ARBA00004196"/>
    </source>
</evidence>
<dbReference type="InterPro" id="IPR050570">
    <property type="entry name" value="Cell_wall_metabolism_enzyme"/>
</dbReference>
<evidence type="ECO:0000313" key="10">
    <source>
        <dbReference type="EMBL" id="SBT07386.1"/>
    </source>
</evidence>
<dbReference type="GO" id="GO:0004222">
    <property type="term" value="F:metalloendopeptidase activity"/>
    <property type="evidence" value="ECO:0007669"/>
    <property type="project" value="TreeGrafter"/>
</dbReference>
<dbReference type="PANTHER" id="PTHR21666">
    <property type="entry name" value="PEPTIDASE-RELATED"/>
    <property type="match status" value="1"/>
</dbReference>
<evidence type="ECO:0000256" key="5">
    <source>
        <dbReference type="ARBA" id="ARBA00022801"/>
    </source>
</evidence>
<dbReference type="GO" id="GO:0046872">
    <property type="term" value="F:metal ion binding"/>
    <property type="evidence" value="ECO:0007669"/>
    <property type="project" value="UniProtKB-KW"/>
</dbReference>
<name>A0A1A8XRS3_9RHOO</name>
<comment type="subcellular location">
    <subcellularLocation>
        <location evidence="2">Cell envelope</location>
    </subcellularLocation>
</comment>
<dbReference type="Gene3D" id="3.10.450.350">
    <property type="match status" value="2"/>
</dbReference>
<keyword evidence="5" id="KW-0378">Hydrolase</keyword>
<dbReference type="CDD" id="cd12797">
    <property type="entry name" value="M23_peptidase"/>
    <property type="match status" value="1"/>
</dbReference>
<evidence type="ECO:0000256" key="7">
    <source>
        <dbReference type="ARBA" id="ARBA00023049"/>
    </source>
</evidence>
<accession>A0A1A8XRS3</accession>
<dbReference type="Pfam" id="PF01551">
    <property type="entry name" value="Peptidase_M23"/>
    <property type="match status" value="1"/>
</dbReference>
<sequence length="442" mass="48701">MNSSKSRILAHSHPAIERLLRHRWLAASLGSAALLAMVTAFALAPSEDANRVQLRTVLEQLSLPAMNVVDAENPTFLREEFVQRSDTFYSLIARLGISDQEALDFIRQNEQAQVIARQLRPGKVVTAKTGEHGKLIALYFPLNSKDAMAVVERRGDGFVASQESLQLEPRTVIKSGEISSSLFGATDALDIPDAIAIQLAEIFAGDIDFYRDLRKGDKFSLVYETFTHRGQPVRSGRILAAEFINDQKTYNAFWFQAEDGKEAYYTADGKTLRKAFLRSPLEFSRVTSGFTNARFHPVLKTWRAHKGVDYGAPKGTRVRSVADGTVQFAGQQGGYGNLVILKHQGTYSTAYGHLNGFATGVRKGARVHQGDTIGYVGQTGLATGPHLHYEFRVHSNQVNPLAIKLPVAIPLETSQIAHFKATTGPLRAKLELVNQINLALVE</sequence>
<feature type="domain" description="Csd3-like second N-terminal" evidence="9">
    <location>
        <begin position="175"/>
        <end position="290"/>
    </location>
</feature>
<organism evidence="10 11">
    <name type="scientific">Candidatus Propionivibrio aalborgensis</name>
    <dbReference type="NCBI Taxonomy" id="1860101"/>
    <lineage>
        <taxon>Bacteria</taxon>
        <taxon>Pseudomonadati</taxon>
        <taxon>Pseudomonadota</taxon>
        <taxon>Betaproteobacteria</taxon>
        <taxon>Rhodocyclales</taxon>
        <taxon>Rhodocyclaceae</taxon>
        <taxon>Propionivibrio</taxon>
    </lineage>
</organism>
<evidence type="ECO:0000256" key="4">
    <source>
        <dbReference type="ARBA" id="ARBA00022723"/>
    </source>
</evidence>
<keyword evidence="7" id="KW-0482">Metalloprotease</keyword>
<dbReference type="EMBL" id="FLQY01000133">
    <property type="protein sequence ID" value="SBT07386.1"/>
    <property type="molecule type" value="Genomic_DNA"/>
</dbReference>
<comment type="cofactor">
    <cofactor evidence="1">
        <name>Zn(2+)</name>
        <dbReference type="ChEBI" id="CHEBI:29105"/>
    </cofactor>
</comment>
<gene>
    <name evidence="10" type="ORF">PROAA_2180016</name>
</gene>
<dbReference type="InterPro" id="IPR016047">
    <property type="entry name" value="M23ase_b-sheet_dom"/>
</dbReference>
<evidence type="ECO:0000256" key="6">
    <source>
        <dbReference type="ARBA" id="ARBA00022833"/>
    </source>
</evidence>
<evidence type="ECO:0000259" key="8">
    <source>
        <dbReference type="Pfam" id="PF01551"/>
    </source>
</evidence>